<evidence type="ECO:0000313" key="3">
    <source>
        <dbReference type="Proteomes" id="UP000008784"/>
    </source>
</evidence>
<dbReference type="HOGENOM" id="CLU_839294_0_0_1"/>
<evidence type="ECO:0000313" key="2">
    <source>
        <dbReference type="EMBL" id="EGX46793.1"/>
    </source>
</evidence>
<accession>G1XJ96</accession>
<dbReference type="EMBL" id="ADOT01000175">
    <property type="protein sequence ID" value="EGX46793.1"/>
    <property type="molecule type" value="Genomic_DNA"/>
</dbReference>
<evidence type="ECO:0000256" key="1">
    <source>
        <dbReference type="SAM" id="Coils"/>
    </source>
</evidence>
<feature type="coiled-coil region" evidence="1">
    <location>
        <begin position="99"/>
        <end position="133"/>
    </location>
</feature>
<dbReference type="OrthoDB" id="5370903at2759"/>
<dbReference type="RefSeq" id="XP_011124558.1">
    <property type="nucleotide sequence ID" value="XM_011126256.1"/>
</dbReference>
<comment type="caution">
    <text evidence="2">The sequence shown here is derived from an EMBL/GenBank/DDBJ whole genome shotgun (WGS) entry which is preliminary data.</text>
</comment>
<gene>
    <name evidence="2" type="ORF">AOL_s00097g423</name>
</gene>
<dbReference type="GeneID" id="22895481"/>
<sequence length="331" mass="36639">MELGSVCVSLAGVLATIGAKLYCLAQEMNYAESCLGDLSDNVKSTEVQLSTIQDYLSRAGLSSAQKSRCEYHLRDTEVRINKFVSSMEAIILKMNTKSMKKMKQKLKLVNGELDGLRYQIDKIDRNLSAIRQELMIGIALDERQERRATTAQVVEKLDVIEANTTGTDARKLRKKYKVYAQELMMDDYVVPPPYTPGSSTSTPASVNARSPVPSMYSETSSIHSQISSIYSQPSSVFSSPSSVYSQLSSIYSQQSVTELPATPVDPSKARTVFPTHNKISMSTYTVADYTTVTSVEKVEKLPWTPPPTISEKAKPYGEQTYFDGLIVVENS</sequence>
<name>G1XJ96_ARTOA</name>
<organism evidence="2 3">
    <name type="scientific">Arthrobotrys oligospora (strain ATCC 24927 / CBS 115.81 / DSM 1491)</name>
    <name type="common">Nematode-trapping fungus</name>
    <name type="synonym">Didymozoophaga oligospora</name>
    <dbReference type="NCBI Taxonomy" id="756982"/>
    <lineage>
        <taxon>Eukaryota</taxon>
        <taxon>Fungi</taxon>
        <taxon>Dikarya</taxon>
        <taxon>Ascomycota</taxon>
        <taxon>Pezizomycotina</taxon>
        <taxon>Orbiliomycetes</taxon>
        <taxon>Orbiliales</taxon>
        <taxon>Orbiliaceae</taxon>
        <taxon>Orbilia</taxon>
        <taxon>Orbilia oligospora</taxon>
    </lineage>
</organism>
<protein>
    <recommendedName>
        <fullName evidence="4">Fungal N-terminal domain-containing protein</fullName>
    </recommendedName>
</protein>
<dbReference type="Proteomes" id="UP000008784">
    <property type="component" value="Unassembled WGS sequence"/>
</dbReference>
<dbReference type="InParanoid" id="G1XJ96"/>
<dbReference type="AlphaFoldDB" id="G1XJ96"/>
<proteinExistence type="predicted"/>
<reference evidence="2 3" key="1">
    <citation type="journal article" date="2011" name="PLoS Pathog.">
        <title>Genomic and proteomic analyses of the fungus Arthrobotrys oligospora provide insights into nematode-trap formation.</title>
        <authorList>
            <person name="Yang J."/>
            <person name="Wang L."/>
            <person name="Ji X."/>
            <person name="Feng Y."/>
            <person name="Li X."/>
            <person name="Zou C."/>
            <person name="Xu J."/>
            <person name="Ren Y."/>
            <person name="Mi Q."/>
            <person name="Wu J."/>
            <person name="Liu S."/>
            <person name="Liu Y."/>
            <person name="Huang X."/>
            <person name="Wang H."/>
            <person name="Niu X."/>
            <person name="Li J."/>
            <person name="Liang L."/>
            <person name="Luo Y."/>
            <person name="Ji K."/>
            <person name="Zhou W."/>
            <person name="Yu Z."/>
            <person name="Li G."/>
            <person name="Liu Y."/>
            <person name="Li L."/>
            <person name="Qiao M."/>
            <person name="Feng L."/>
            <person name="Zhang K.-Q."/>
        </authorList>
    </citation>
    <scope>NUCLEOTIDE SEQUENCE [LARGE SCALE GENOMIC DNA]</scope>
    <source>
        <strain evidence="3">ATCC 24927 / CBS 115.81 / DSM 1491</strain>
    </source>
</reference>
<keyword evidence="1" id="KW-0175">Coiled coil</keyword>
<evidence type="ECO:0008006" key="4">
    <source>
        <dbReference type="Google" id="ProtNLM"/>
    </source>
</evidence>
<keyword evidence="3" id="KW-1185">Reference proteome</keyword>